<dbReference type="InterPro" id="IPR057194">
    <property type="entry name" value="DUF7872"/>
</dbReference>
<keyword evidence="1" id="KW-0812">Transmembrane</keyword>
<dbReference type="Proteomes" id="UP001153365">
    <property type="component" value="Unassembled WGS sequence"/>
</dbReference>
<comment type="caution">
    <text evidence="3">The sequence shown here is derived from an EMBL/GenBank/DDBJ whole genome shotgun (WGS) entry which is preliminary data.</text>
</comment>
<sequence length="415" mass="46193">MEPAGISLLEMVQISPRPLSPELWKELDMNKYLDNYPNGNWTDLQSYASIAGALDFQCGIGKTCNPDQLCEAVYGKDWYALVAAQNWNNFVNSLYQAAGDAFDSVAGTLPTMFIDFEKDPTRFPRHVTAYISLFSNWISSFPASLFKFLGPMPGSIWMSYGVVSWVILVMLSFQLTAFGWIETLLVYGNGPDRFTRSVDVSWMLGEAQDAVQGAISNITQKVISSGISTKDGLASVNRDGIFLSSLPVLRREELQKEYEKLLKVKTLIKLWRIQNAFIVRGLDTCDKGGENGAFSGPHKLSYCDQDSIMMSIVRAEIKGDKFDPTIFRASFVQAKYGFSTKFLTTKSWECQRQHGVFEFDPYTNKNGTELITPAIKEDCIVNLPVCDCTLPAIKQAIINGATVTKACREIGGLPI</sequence>
<dbReference type="PANTHER" id="PTHR33339">
    <property type="entry name" value="LYSM DOMAIN-CONTAINING PROTEIN"/>
    <property type="match status" value="1"/>
</dbReference>
<accession>A0AAV0BSU6</accession>
<dbReference type="PANTHER" id="PTHR33339:SF1">
    <property type="entry name" value="LYSM DOMAIN-CONTAINING PROTEIN"/>
    <property type="match status" value="1"/>
</dbReference>
<feature type="transmembrane region" description="Helical" evidence="1">
    <location>
        <begin position="162"/>
        <end position="187"/>
    </location>
</feature>
<feature type="transmembrane region" description="Helical" evidence="1">
    <location>
        <begin position="127"/>
        <end position="150"/>
    </location>
</feature>
<evidence type="ECO:0000259" key="2">
    <source>
        <dbReference type="Pfam" id="PF25278"/>
    </source>
</evidence>
<reference evidence="3" key="1">
    <citation type="submission" date="2022-06" db="EMBL/GenBank/DDBJ databases">
        <authorList>
            <consortium name="SYNGENTA / RWTH Aachen University"/>
        </authorList>
    </citation>
    <scope>NUCLEOTIDE SEQUENCE</scope>
</reference>
<evidence type="ECO:0000313" key="4">
    <source>
        <dbReference type="Proteomes" id="UP001153365"/>
    </source>
</evidence>
<organism evidence="3 4">
    <name type="scientific">Phakopsora pachyrhizi</name>
    <name type="common">Asian soybean rust disease fungus</name>
    <dbReference type="NCBI Taxonomy" id="170000"/>
    <lineage>
        <taxon>Eukaryota</taxon>
        <taxon>Fungi</taxon>
        <taxon>Dikarya</taxon>
        <taxon>Basidiomycota</taxon>
        <taxon>Pucciniomycotina</taxon>
        <taxon>Pucciniomycetes</taxon>
        <taxon>Pucciniales</taxon>
        <taxon>Phakopsoraceae</taxon>
        <taxon>Phakopsora</taxon>
    </lineage>
</organism>
<protein>
    <recommendedName>
        <fullName evidence="2">DUF7872 domain-containing protein</fullName>
    </recommendedName>
</protein>
<keyword evidence="1" id="KW-1133">Transmembrane helix</keyword>
<dbReference type="Pfam" id="PF25278">
    <property type="entry name" value="DUF7872"/>
    <property type="match status" value="1"/>
</dbReference>
<name>A0AAV0BSU6_PHAPC</name>
<proteinExistence type="predicted"/>
<feature type="domain" description="DUF7872" evidence="2">
    <location>
        <begin position="192"/>
        <end position="415"/>
    </location>
</feature>
<dbReference type="EMBL" id="CALTRL010006063">
    <property type="protein sequence ID" value="CAH7689292.1"/>
    <property type="molecule type" value="Genomic_DNA"/>
</dbReference>
<dbReference type="AlphaFoldDB" id="A0AAV0BSU6"/>
<gene>
    <name evidence="3" type="ORF">PPACK8108_LOCUS24342</name>
</gene>
<keyword evidence="4" id="KW-1185">Reference proteome</keyword>
<keyword evidence="1" id="KW-0472">Membrane</keyword>
<evidence type="ECO:0000313" key="3">
    <source>
        <dbReference type="EMBL" id="CAH7689292.1"/>
    </source>
</evidence>
<evidence type="ECO:0000256" key="1">
    <source>
        <dbReference type="SAM" id="Phobius"/>
    </source>
</evidence>